<organism evidence="6 7">
    <name type="scientific">Lwoffella lincolnii</name>
    <dbReference type="NCBI Taxonomy" id="90241"/>
    <lineage>
        <taxon>Bacteria</taxon>
        <taxon>Pseudomonadati</taxon>
        <taxon>Pseudomonadota</taxon>
        <taxon>Gammaproteobacteria</taxon>
        <taxon>Moraxellales</taxon>
        <taxon>Moraxellaceae</taxon>
        <taxon>Lwoffella</taxon>
    </lineage>
</organism>
<name>A0A1T0CKK3_9GAMM</name>
<dbReference type="STRING" id="90241.B0682_00860"/>
<dbReference type="GO" id="GO:0042167">
    <property type="term" value="P:heme catabolic process"/>
    <property type="evidence" value="ECO:0007669"/>
    <property type="project" value="TreeGrafter"/>
</dbReference>
<dbReference type="PANTHER" id="PTHR47878">
    <property type="entry name" value="OXIDOREDUCTASE FAD/NAD(P)-BINDING DOMAIN PROTEIN"/>
    <property type="match status" value="1"/>
</dbReference>
<evidence type="ECO:0000256" key="1">
    <source>
        <dbReference type="ARBA" id="ARBA00008312"/>
    </source>
</evidence>
<accession>A0A1T0CKK3</accession>
<gene>
    <name evidence="6" type="ORF">B0682_00860</name>
</gene>
<evidence type="ECO:0000313" key="6">
    <source>
        <dbReference type="EMBL" id="OOS22896.1"/>
    </source>
</evidence>
<dbReference type="Pfam" id="PF00175">
    <property type="entry name" value="NAD_binding_1"/>
    <property type="match status" value="1"/>
</dbReference>
<comment type="similarity">
    <text evidence="1">Belongs to the ferredoxin--NADP reductase type 1 family.</text>
</comment>
<keyword evidence="3" id="KW-0547">Nucleotide-binding</keyword>
<evidence type="ECO:0000313" key="7">
    <source>
        <dbReference type="Proteomes" id="UP000191094"/>
    </source>
</evidence>
<dbReference type="InterPro" id="IPR039261">
    <property type="entry name" value="FNR_nucleotide-bd"/>
</dbReference>
<evidence type="ECO:0000256" key="2">
    <source>
        <dbReference type="ARBA" id="ARBA00013223"/>
    </source>
</evidence>
<dbReference type="Gene3D" id="3.40.50.80">
    <property type="entry name" value="Nucleotide-binding domain of ferredoxin-NADP reductase (FNR) module"/>
    <property type="match status" value="1"/>
</dbReference>
<dbReference type="RefSeq" id="WP_078306310.1">
    <property type="nucleotide sequence ID" value="NZ_MUYT01000001.1"/>
</dbReference>
<dbReference type="GO" id="GO:0004324">
    <property type="term" value="F:ferredoxin-NADP+ reductase activity"/>
    <property type="evidence" value="ECO:0007669"/>
    <property type="project" value="UniProtKB-EC"/>
</dbReference>
<dbReference type="GO" id="GO:0034599">
    <property type="term" value="P:cellular response to oxidative stress"/>
    <property type="evidence" value="ECO:0007669"/>
    <property type="project" value="TreeGrafter"/>
</dbReference>
<evidence type="ECO:0000256" key="4">
    <source>
        <dbReference type="ARBA" id="ARBA00047776"/>
    </source>
</evidence>
<dbReference type="InterPro" id="IPR001433">
    <property type="entry name" value="OxRdtase_FAD/NAD-bd"/>
</dbReference>
<dbReference type="InterPro" id="IPR017927">
    <property type="entry name" value="FAD-bd_FR_type"/>
</dbReference>
<feature type="domain" description="FAD-binding FR-type" evidence="5">
    <location>
        <begin position="8"/>
        <end position="142"/>
    </location>
</feature>
<dbReference type="PROSITE" id="PS51384">
    <property type="entry name" value="FAD_FR"/>
    <property type="match status" value="1"/>
</dbReference>
<dbReference type="InterPro" id="IPR051930">
    <property type="entry name" value="FNR_type-1"/>
</dbReference>
<dbReference type="InterPro" id="IPR017938">
    <property type="entry name" value="Riboflavin_synthase-like_b-brl"/>
</dbReference>
<reference evidence="6 7" key="1">
    <citation type="submission" date="2017-02" db="EMBL/GenBank/DDBJ databases">
        <title>Draft genome sequence of Moraxella lincolnii CCUG 9405T type strain.</title>
        <authorList>
            <person name="Salva-Serra F."/>
            <person name="Engstrom-Jakobsson H."/>
            <person name="Thorell K."/>
            <person name="Jaen-Luchoro D."/>
            <person name="Gonzales-Siles L."/>
            <person name="Karlsson R."/>
            <person name="Yazdan S."/>
            <person name="Boulund F."/>
            <person name="Johnning A."/>
            <person name="Engstrand L."/>
            <person name="Kristiansson E."/>
            <person name="Moore E."/>
        </authorList>
    </citation>
    <scope>NUCLEOTIDE SEQUENCE [LARGE SCALE GENOMIC DNA]</scope>
    <source>
        <strain evidence="6 7">CCUG 9405</strain>
    </source>
</reference>
<comment type="catalytic activity">
    <reaction evidence="4">
        <text>2 reduced [2Fe-2S]-[ferredoxin] + NADP(+) + H(+) = 2 oxidized [2Fe-2S]-[ferredoxin] + NADPH</text>
        <dbReference type="Rhea" id="RHEA:20125"/>
        <dbReference type="Rhea" id="RHEA-COMP:10000"/>
        <dbReference type="Rhea" id="RHEA-COMP:10001"/>
        <dbReference type="ChEBI" id="CHEBI:15378"/>
        <dbReference type="ChEBI" id="CHEBI:33737"/>
        <dbReference type="ChEBI" id="CHEBI:33738"/>
        <dbReference type="ChEBI" id="CHEBI:57783"/>
        <dbReference type="ChEBI" id="CHEBI:58349"/>
        <dbReference type="EC" id="1.18.1.2"/>
    </reaction>
</comment>
<sequence length="308" mass="34779">MNNDNISNNIATVTVTEKTTWTPNLFSFKVTRPSNFKFTAGQFVRLGVVPKWLTFYRQTTKTNDADMDSIDHVDDNADIKRVDVQSEGIFRAYSIVSSPYDDHLEFFSVVIPDGEFTSNLQHLQVGDTLLLNTTPFGFLTLARYQKPAPKDLWLLATGTGVAPFLSMLQDPDTWQKYDNIVLAYSVRTQAELAYANAIPKIASQFQALVDVPAKFVFIPIITREQQVTVTDKLKNKNITITNTLYERLPKLLLGQLQEVAGVEMNVAHSHIMLCGNPQMVDDTKELLKNMGYAMNRRGEGNIAVENYW</sequence>
<evidence type="ECO:0000259" key="5">
    <source>
        <dbReference type="PROSITE" id="PS51384"/>
    </source>
</evidence>
<evidence type="ECO:0000256" key="3">
    <source>
        <dbReference type="ARBA" id="ARBA00022741"/>
    </source>
</evidence>
<keyword evidence="7" id="KW-1185">Reference proteome</keyword>
<dbReference type="SUPFAM" id="SSF52343">
    <property type="entry name" value="Ferredoxin reductase-like, C-terminal NADP-linked domain"/>
    <property type="match status" value="1"/>
</dbReference>
<dbReference type="OrthoDB" id="9784483at2"/>
<dbReference type="EC" id="1.18.1.2" evidence="2"/>
<proteinExistence type="inferred from homology"/>
<dbReference type="InterPro" id="IPR033892">
    <property type="entry name" value="FNR_bac"/>
</dbReference>
<dbReference type="Proteomes" id="UP000191094">
    <property type="component" value="Unassembled WGS sequence"/>
</dbReference>
<dbReference type="PANTHER" id="PTHR47878:SF2">
    <property type="entry name" value="OXIDOREDUCTASE FAD_NAD(P)-BINDING DOMAIN PROTEIN"/>
    <property type="match status" value="1"/>
</dbReference>
<dbReference type="AlphaFoldDB" id="A0A1T0CKK3"/>
<dbReference type="GO" id="GO:0000166">
    <property type="term" value="F:nucleotide binding"/>
    <property type="evidence" value="ECO:0007669"/>
    <property type="project" value="UniProtKB-KW"/>
</dbReference>
<protein>
    <recommendedName>
        <fullName evidence="2">ferredoxin--NADP(+) reductase</fullName>
        <ecNumber evidence="2">1.18.1.2</ecNumber>
    </recommendedName>
</protein>
<dbReference type="EMBL" id="MUYT01000001">
    <property type="protein sequence ID" value="OOS22896.1"/>
    <property type="molecule type" value="Genomic_DNA"/>
</dbReference>
<comment type="caution">
    <text evidence="6">The sequence shown here is derived from an EMBL/GenBank/DDBJ whole genome shotgun (WGS) entry which is preliminary data.</text>
</comment>
<dbReference type="CDD" id="cd06195">
    <property type="entry name" value="FNR1"/>
    <property type="match status" value="1"/>
</dbReference>
<dbReference type="Gene3D" id="2.40.30.10">
    <property type="entry name" value="Translation factors"/>
    <property type="match status" value="1"/>
</dbReference>
<dbReference type="SUPFAM" id="SSF63380">
    <property type="entry name" value="Riboflavin synthase domain-like"/>
    <property type="match status" value="1"/>
</dbReference>